<feature type="transmembrane region" description="Helical" evidence="1">
    <location>
        <begin position="85"/>
        <end position="104"/>
    </location>
</feature>
<keyword evidence="3" id="KW-1185">Reference proteome</keyword>
<comment type="caution">
    <text evidence="2">The sequence shown here is derived from an EMBL/GenBank/DDBJ whole genome shotgun (WGS) entry which is preliminary data.</text>
</comment>
<proteinExistence type="predicted"/>
<dbReference type="EMBL" id="JBEAFC010000003">
    <property type="protein sequence ID" value="KAL1562960.1"/>
    <property type="molecule type" value="Genomic_DNA"/>
</dbReference>
<protein>
    <submittedName>
        <fullName evidence="2">Uncharacterized protein</fullName>
    </submittedName>
</protein>
<evidence type="ECO:0000313" key="2">
    <source>
        <dbReference type="EMBL" id="KAL1562960.1"/>
    </source>
</evidence>
<evidence type="ECO:0000256" key="1">
    <source>
        <dbReference type="SAM" id="Phobius"/>
    </source>
</evidence>
<keyword evidence="1" id="KW-1133">Transmembrane helix</keyword>
<sequence length="113" mass="13255">MAQLTIVCTLYPSCARFNQSAFCLPYSLRSNSYFTLNDVVVSLDHCWYRLVVHISTSRCCLCSFDHVGDLVFRGFDHELVDFKKYLHIGFVVLVFFCRTSLWRLSWFSLDFLC</sequence>
<keyword evidence="1" id="KW-0472">Membrane</keyword>
<keyword evidence="1" id="KW-0812">Transmembrane</keyword>
<gene>
    <name evidence="2" type="ORF">AAHA92_05474</name>
</gene>
<reference evidence="2 3" key="1">
    <citation type="submission" date="2024-06" db="EMBL/GenBank/DDBJ databases">
        <title>A chromosome level genome sequence of Diviner's sage (Salvia divinorum).</title>
        <authorList>
            <person name="Ford S.A."/>
            <person name="Ro D.-K."/>
            <person name="Ness R.W."/>
            <person name="Phillips M.A."/>
        </authorList>
    </citation>
    <scope>NUCLEOTIDE SEQUENCE [LARGE SCALE GENOMIC DNA]</scope>
    <source>
        <strain evidence="2">SAF-2024a</strain>
        <tissue evidence="2">Leaf</tissue>
    </source>
</reference>
<name>A0ABD1I2K2_SALDI</name>
<dbReference type="AlphaFoldDB" id="A0ABD1I2K2"/>
<organism evidence="2 3">
    <name type="scientific">Salvia divinorum</name>
    <name type="common">Maria pastora</name>
    <name type="synonym">Diviner's sage</name>
    <dbReference type="NCBI Taxonomy" id="28513"/>
    <lineage>
        <taxon>Eukaryota</taxon>
        <taxon>Viridiplantae</taxon>
        <taxon>Streptophyta</taxon>
        <taxon>Embryophyta</taxon>
        <taxon>Tracheophyta</taxon>
        <taxon>Spermatophyta</taxon>
        <taxon>Magnoliopsida</taxon>
        <taxon>eudicotyledons</taxon>
        <taxon>Gunneridae</taxon>
        <taxon>Pentapetalae</taxon>
        <taxon>asterids</taxon>
        <taxon>lamiids</taxon>
        <taxon>Lamiales</taxon>
        <taxon>Lamiaceae</taxon>
        <taxon>Nepetoideae</taxon>
        <taxon>Mentheae</taxon>
        <taxon>Salviinae</taxon>
        <taxon>Salvia</taxon>
        <taxon>Salvia subgen. Calosphace</taxon>
    </lineage>
</organism>
<accession>A0ABD1I2K2</accession>
<evidence type="ECO:0000313" key="3">
    <source>
        <dbReference type="Proteomes" id="UP001567538"/>
    </source>
</evidence>
<dbReference type="Proteomes" id="UP001567538">
    <property type="component" value="Unassembled WGS sequence"/>
</dbReference>